<dbReference type="Gene3D" id="3.90.245.10">
    <property type="entry name" value="Ribonucleoside hydrolase-like"/>
    <property type="match status" value="1"/>
</dbReference>
<dbReference type="PANTHER" id="PTHR23019">
    <property type="entry name" value="NUCLEAR PORE MEMBRANE GLYCOPROTEIN GP210-RELATED"/>
    <property type="match status" value="1"/>
</dbReference>
<dbReference type="Gene3D" id="2.60.40.10">
    <property type="entry name" value="Immunoglobulins"/>
    <property type="match status" value="1"/>
</dbReference>
<dbReference type="EC" id="3.2.1.83" evidence="3"/>
<dbReference type="PANTHER" id="PTHR23019:SF0">
    <property type="entry name" value="NUCLEAR PORE MEMBRANE GLYCOPROTEIN 210"/>
    <property type="match status" value="1"/>
</dbReference>
<feature type="domain" description="BIG2" evidence="2">
    <location>
        <begin position="684"/>
        <end position="765"/>
    </location>
</feature>
<evidence type="ECO:0000313" key="5">
    <source>
        <dbReference type="Proteomes" id="UP000095679"/>
    </source>
</evidence>
<dbReference type="InterPro" id="IPR036452">
    <property type="entry name" value="Ribo_hydro-like"/>
</dbReference>
<dbReference type="Proteomes" id="UP000095679">
    <property type="component" value="Unassembled WGS sequence"/>
</dbReference>
<accession>A0A174KGG7</accession>
<dbReference type="EMBL" id="QSEP01000084">
    <property type="protein sequence ID" value="RGZ80822.1"/>
    <property type="molecule type" value="Genomic_DNA"/>
</dbReference>
<reference evidence="4 6" key="2">
    <citation type="submission" date="2018-08" db="EMBL/GenBank/DDBJ databases">
        <title>A genome reference for cultivated species of the human gut microbiota.</title>
        <authorList>
            <person name="Zou Y."/>
            <person name="Xue W."/>
            <person name="Luo G."/>
        </authorList>
    </citation>
    <scope>NUCLEOTIDE SEQUENCE [LARGE SCALE GENOMIC DNA]</scope>
    <source>
        <strain evidence="4 6">AM48-23BH</strain>
    </source>
</reference>
<feature type="domain" description="BIG2" evidence="2">
    <location>
        <begin position="35"/>
        <end position="107"/>
    </location>
</feature>
<dbReference type="Pfam" id="PF07632">
    <property type="entry name" value="Sde182_NH-like"/>
    <property type="match status" value="1"/>
</dbReference>
<dbReference type="InterPro" id="IPR045197">
    <property type="entry name" value="NUP210-like"/>
</dbReference>
<feature type="chain" id="PRO_5038213364" evidence="1">
    <location>
        <begin position="26"/>
        <end position="772"/>
    </location>
</feature>
<gene>
    <name evidence="3" type="primary">cgkA_3</name>
    <name evidence="4" type="ORF">DW972_11340</name>
    <name evidence="3" type="ORF">ERS852450_03046</name>
</gene>
<evidence type="ECO:0000256" key="1">
    <source>
        <dbReference type="SAM" id="SignalP"/>
    </source>
</evidence>
<dbReference type="InterPro" id="IPR003343">
    <property type="entry name" value="Big_2"/>
</dbReference>
<dbReference type="SMART" id="SM00635">
    <property type="entry name" value="BID_2"/>
    <property type="match status" value="3"/>
</dbReference>
<organism evidence="3 5">
    <name type="scientific">Anaerobutyricum hallii</name>
    <dbReference type="NCBI Taxonomy" id="39488"/>
    <lineage>
        <taxon>Bacteria</taxon>
        <taxon>Bacillati</taxon>
        <taxon>Bacillota</taxon>
        <taxon>Clostridia</taxon>
        <taxon>Lachnospirales</taxon>
        <taxon>Lachnospiraceae</taxon>
        <taxon>Anaerobutyricum</taxon>
    </lineage>
</organism>
<reference evidence="3 5" key="1">
    <citation type="submission" date="2015-09" db="EMBL/GenBank/DDBJ databases">
        <authorList>
            <consortium name="Pathogen Informatics"/>
        </authorList>
    </citation>
    <scope>NUCLEOTIDE SEQUENCE [LARGE SCALE GENOMIC DNA]</scope>
    <source>
        <strain evidence="3 5">2789STDY5834835</strain>
    </source>
</reference>
<evidence type="ECO:0000259" key="2">
    <source>
        <dbReference type="SMART" id="SM00635"/>
    </source>
</evidence>
<sequence>MKKLLRSVFVFVLAFSLVLGTGAFTNVGTINVNAATAQVKITPNSKTIYVGKTTKLKVKKKAKKAKLTWKSSNKRVATVNKKGVVTGRAAGKATIQLKMKVGKKVYRGKSKITVKPILVKSISTSAAEKSMKPGEKYSLRVSVSPSDATNKSLKYSSSNTAVASVDGAGIVTAKKGGKATIYVETKDGSNKKIQVKVSVSYSSANTGKVRTVVTTDGEVDDMDSFMRLMLYSNEMDIAGLILSSSTYHYAGGTMKDGTVVKPYRWTGTKWASEVLDNYAKVYPNLRANAKGYPEPDYLKSILKIGNIKNVGDMEESTDGSNFLKDILLDNDNRTLYIQTWGGTNTTARALYDIEQQYKDKANWKEIYNKVCDKAVIYIILNQDDTFSKYIAKNWPDIKIIQDGGNFWRFAYMWKRVDASLTTRLQGKWYYNNIAKGHGALLSGYHLMGDGTILDGELDNEQRGSEEYLINNPNYNRYDFISEGDSPSFFYLLDTGLRSMEDPTYGGWGGRFGVDTDGNYRNIVSDKFNGKDDTTYTLTRWFDDIQDDFAARADWCISSDYSKSNHRPTVKVREGIDLTAKPGERIKLHADATDPDGDRLDYNWWQYYEADTYSGSEDGEISMVGKESDTMSFVVPEDAQDGDTIHMVITVKDDGAHNMTHYQRVIVKVQGRQEINKLFLELPEEKDANAIETGSYSGWSNPYAFTITAKASNKDGQAIANKTMTWESSDEAVGTISSKGVFTPKKAGKTTITATANDGSGKTATIELTVVEK</sequence>
<dbReference type="Proteomes" id="UP000286561">
    <property type="component" value="Unassembled WGS sequence"/>
</dbReference>
<dbReference type="InterPro" id="IPR008964">
    <property type="entry name" value="Invasin/intimin_cell_adhesion"/>
</dbReference>
<evidence type="ECO:0000313" key="4">
    <source>
        <dbReference type="EMBL" id="RGZ80822.1"/>
    </source>
</evidence>
<dbReference type="AlphaFoldDB" id="A0A174KGG7"/>
<dbReference type="RefSeq" id="WP_022169560.1">
    <property type="nucleotide sequence ID" value="NZ_BLYK01000046.1"/>
</dbReference>
<keyword evidence="3" id="KW-0378">Hydrolase</keyword>
<evidence type="ECO:0000313" key="3">
    <source>
        <dbReference type="EMBL" id="CUP08695.1"/>
    </source>
</evidence>
<dbReference type="InterPro" id="IPR048527">
    <property type="entry name" value="Sde182_C"/>
</dbReference>
<name>A0A174KGG7_9FIRM</name>
<dbReference type="Pfam" id="PF02368">
    <property type="entry name" value="Big_2"/>
    <property type="match status" value="3"/>
</dbReference>
<dbReference type="GO" id="GO:0016799">
    <property type="term" value="F:hydrolase activity, hydrolyzing N-glycosyl compounds"/>
    <property type="evidence" value="ECO:0007669"/>
    <property type="project" value="InterPro"/>
</dbReference>
<dbReference type="EMBL" id="CYZL01000040">
    <property type="protein sequence ID" value="CUP08695.1"/>
    <property type="molecule type" value="Genomic_DNA"/>
</dbReference>
<proteinExistence type="predicted"/>
<feature type="domain" description="BIG2" evidence="2">
    <location>
        <begin position="118"/>
        <end position="195"/>
    </location>
</feature>
<dbReference type="InterPro" id="IPR011483">
    <property type="entry name" value="Sde182_NH-like"/>
</dbReference>
<feature type="signal peptide" evidence="1">
    <location>
        <begin position="1"/>
        <end position="25"/>
    </location>
</feature>
<dbReference type="InterPro" id="IPR013783">
    <property type="entry name" value="Ig-like_fold"/>
</dbReference>
<dbReference type="Gene3D" id="2.60.40.1080">
    <property type="match status" value="3"/>
</dbReference>
<evidence type="ECO:0000313" key="6">
    <source>
        <dbReference type="Proteomes" id="UP000286561"/>
    </source>
</evidence>
<keyword evidence="1" id="KW-0732">Signal</keyword>
<dbReference type="Pfam" id="PF21027">
    <property type="entry name" value="Sde0182_C"/>
    <property type="match status" value="1"/>
</dbReference>
<dbReference type="SUPFAM" id="SSF49373">
    <property type="entry name" value="Invasin/intimin cell-adhesion fragments"/>
    <property type="match status" value="3"/>
</dbReference>
<dbReference type="GO" id="GO:0033918">
    <property type="term" value="F:kappa-carrageenase activity"/>
    <property type="evidence" value="ECO:0007669"/>
    <property type="project" value="UniProtKB-EC"/>
</dbReference>
<protein>
    <submittedName>
        <fullName evidence="4">DUF1593 domain-containing protein</fullName>
    </submittedName>
    <submittedName>
        <fullName evidence="3">Kappa-carrageenase</fullName>
        <ecNumber evidence="3">3.2.1.83</ecNumber>
    </submittedName>
</protein>
<keyword evidence="3" id="KW-0326">Glycosidase</keyword>